<dbReference type="InterPro" id="IPR042000">
    <property type="entry name" value="Sortase_D_2"/>
</dbReference>
<keyword evidence="1" id="KW-0378">Hydrolase</keyword>
<reference evidence="3 4" key="2">
    <citation type="journal article" date="2016" name="Int. J. Syst. Evol. Microbiol.">
        <title>Paenibacillus bovis sp. nov., isolated from raw yak (Bos grunniens) milk.</title>
        <authorList>
            <person name="Gao C."/>
            <person name="Han J."/>
            <person name="Liu Z."/>
            <person name="Xu X."/>
            <person name="Hang F."/>
            <person name="Wu Z."/>
        </authorList>
    </citation>
    <scope>NUCLEOTIDE SEQUENCE [LARGE SCALE GENOMIC DNA]</scope>
    <source>
        <strain evidence="3 4">BD3526</strain>
    </source>
</reference>
<dbReference type="KEGG" id="pbv:AR543_07305"/>
<dbReference type="InterPro" id="IPR023365">
    <property type="entry name" value="Sortase_dom-sf"/>
</dbReference>
<feature type="active site" description="Proton donor/acceptor" evidence="2">
    <location>
        <position position="132"/>
    </location>
</feature>
<dbReference type="STRING" id="1616788.AR543_07305"/>
<dbReference type="GO" id="GO:0016787">
    <property type="term" value="F:hydrolase activity"/>
    <property type="evidence" value="ECO:0007669"/>
    <property type="project" value="UniProtKB-KW"/>
</dbReference>
<name>A0A172ZF98_9BACL</name>
<proteinExistence type="predicted"/>
<dbReference type="CDD" id="cd06166">
    <property type="entry name" value="Sortase_D_2"/>
    <property type="match status" value="1"/>
</dbReference>
<dbReference type="Gene3D" id="2.40.260.10">
    <property type="entry name" value="Sortase"/>
    <property type="match status" value="1"/>
</dbReference>
<evidence type="ECO:0000313" key="4">
    <source>
        <dbReference type="Proteomes" id="UP000078148"/>
    </source>
</evidence>
<dbReference type="Proteomes" id="UP000078148">
    <property type="component" value="Chromosome"/>
</dbReference>
<evidence type="ECO:0000256" key="1">
    <source>
        <dbReference type="ARBA" id="ARBA00022801"/>
    </source>
</evidence>
<dbReference type="OrthoDB" id="154054at2"/>
<gene>
    <name evidence="3" type="ORF">AR543_07305</name>
</gene>
<dbReference type="Pfam" id="PF04203">
    <property type="entry name" value="Sortase"/>
    <property type="match status" value="1"/>
</dbReference>
<organism evidence="3 4">
    <name type="scientific">Paenibacillus bovis</name>
    <dbReference type="NCBI Taxonomy" id="1616788"/>
    <lineage>
        <taxon>Bacteria</taxon>
        <taxon>Bacillati</taxon>
        <taxon>Bacillota</taxon>
        <taxon>Bacilli</taxon>
        <taxon>Bacillales</taxon>
        <taxon>Paenibacillaceae</taxon>
        <taxon>Paenibacillus</taxon>
    </lineage>
</organism>
<feature type="active site" description="Acyl-thioester intermediate" evidence="2">
    <location>
        <position position="194"/>
    </location>
</feature>
<protein>
    <submittedName>
        <fullName evidence="3">Class C sortase</fullName>
    </submittedName>
</protein>
<dbReference type="InterPro" id="IPR005754">
    <property type="entry name" value="Sortase"/>
</dbReference>
<dbReference type="SUPFAM" id="SSF63817">
    <property type="entry name" value="Sortase"/>
    <property type="match status" value="1"/>
</dbReference>
<dbReference type="AlphaFoldDB" id="A0A172ZF98"/>
<keyword evidence="4" id="KW-1185">Reference proteome</keyword>
<evidence type="ECO:0000256" key="2">
    <source>
        <dbReference type="PIRSR" id="PIRSR605754-1"/>
    </source>
</evidence>
<sequence>MKKWAYMLIIAGILVMIYPQANEWYDDWQQERLLNQAEQAAAISHQNTTKKLKNSYSEVNALLNEGSSADNINSKTEALVNGEILGVIRIPVINVELPIIEGATRENMRSAAVHISETDQLGQKGNFAVAAHRAHKTGRLFNRLGEVKVGDSIQIESSGQQYNYQVDRIRIVEPTEVSVLDSDHQSEELTLVTCDPLINPTHRLIVHAIRVYNHTN</sequence>
<reference evidence="4" key="1">
    <citation type="submission" date="2015-10" db="EMBL/GenBank/DDBJ databases">
        <title>Genome of Paenibacillus bovis sp. nov.</title>
        <authorList>
            <person name="Wu Z."/>
            <person name="Gao C."/>
            <person name="Liu Z."/>
            <person name="Zheng H."/>
        </authorList>
    </citation>
    <scope>NUCLEOTIDE SEQUENCE [LARGE SCALE GENOMIC DNA]</scope>
    <source>
        <strain evidence="4">BD3526</strain>
    </source>
</reference>
<dbReference type="EMBL" id="CP013023">
    <property type="protein sequence ID" value="ANF95830.1"/>
    <property type="molecule type" value="Genomic_DNA"/>
</dbReference>
<dbReference type="NCBIfam" id="TIGR01076">
    <property type="entry name" value="sortase_fam"/>
    <property type="match status" value="1"/>
</dbReference>
<evidence type="ECO:0000313" key="3">
    <source>
        <dbReference type="EMBL" id="ANF95830.1"/>
    </source>
</evidence>
<accession>A0A172ZF98</accession>